<evidence type="ECO:0000259" key="1">
    <source>
        <dbReference type="PROSITE" id="PS51186"/>
    </source>
</evidence>
<evidence type="ECO:0000313" key="3">
    <source>
        <dbReference type="Proteomes" id="UP000027822"/>
    </source>
</evidence>
<dbReference type="InterPro" id="IPR041496">
    <property type="entry name" value="YitH/HolE_GNAT"/>
</dbReference>
<dbReference type="STRING" id="574376.BAMA_21905"/>
<dbReference type="PANTHER" id="PTHR47237">
    <property type="entry name" value="SLL0310 PROTEIN"/>
    <property type="match status" value="1"/>
</dbReference>
<sequence>MHVRQLDKRHIPNMLNLNKSIGWLQHPSFIEEQYKMFLSIGTLFGHFHKTELISSIALFPYEKGFTSIGMLIVHPKFQKKGLGTALLNSCLNETPPFLLVATDMGAPLYEKHGFHTVTFIHRLERKKSTTINSFFSIKDITSYDLPTLVEMDYIASGAHRSHLYKTLLDRTHFAFKIERRDSVGAFAFCFIKGDTLCVTPLIAKYEEDALHLLLSICEKWSGTVRVDVPASQTNFSHQLHTYGFQETLRSPLMMKGSVQLPGNRKFLFAMMDAALC</sequence>
<organism evidence="2 3">
    <name type="scientific">Bacillus manliponensis</name>
    <dbReference type="NCBI Taxonomy" id="574376"/>
    <lineage>
        <taxon>Bacteria</taxon>
        <taxon>Bacillati</taxon>
        <taxon>Bacillota</taxon>
        <taxon>Bacilli</taxon>
        <taxon>Bacillales</taxon>
        <taxon>Bacillaceae</taxon>
        <taxon>Bacillus</taxon>
        <taxon>Bacillus cereus group</taxon>
    </lineage>
</organism>
<dbReference type="Pfam" id="PF18014">
    <property type="entry name" value="Acetyltransf_18"/>
    <property type="match status" value="1"/>
</dbReference>
<evidence type="ECO:0000313" key="2">
    <source>
        <dbReference type="EMBL" id="KEK19451.1"/>
    </source>
</evidence>
<dbReference type="GO" id="GO:0016747">
    <property type="term" value="F:acyltransferase activity, transferring groups other than amino-acyl groups"/>
    <property type="evidence" value="ECO:0007669"/>
    <property type="project" value="InterPro"/>
</dbReference>
<dbReference type="RefSeq" id="WP_034638751.1">
    <property type="nucleotide sequence ID" value="NZ_CBCSJC010000005.1"/>
</dbReference>
<keyword evidence="3" id="KW-1185">Reference proteome</keyword>
<accession>A0A073JYX5</accession>
<dbReference type="Pfam" id="PF13508">
    <property type="entry name" value="Acetyltransf_7"/>
    <property type="match status" value="1"/>
</dbReference>
<reference evidence="2 3" key="1">
    <citation type="submission" date="2014-06" db="EMBL/GenBank/DDBJ databases">
        <title>Draft genome sequence of Bacillus manliponensis JCM 15802 (MCCC 1A00708).</title>
        <authorList>
            <person name="Lai Q."/>
            <person name="Liu Y."/>
            <person name="Shao Z."/>
        </authorList>
    </citation>
    <scope>NUCLEOTIDE SEQUENCE [LARGE SCALE GENOMIC DNA]</scope>
    <source>
        <strain evidence="2 3">JCM 15802</strain>
    </source>
</reference>
<dbReference type="eggNOG" id="COG0456">
    <property type="taxonomic scope" value="Bacteria"/>
</dbReference>
<dbReference type="Proteomes" id="UP000027822">
    <property type="component" value="Unassembled WGS sequence"/>
</dbReference>
<dbReference type="Gene3D" id="3.40.630.30">
    <property type="match status" value="1"/>
</dbReference>
<feature type="domain" description="N-acetyltransferase" evidence="1">
    <location>
        <begin position="1"/>
        <end position="141"/>
    </location>
</feature>
<dbReference type="CDD" id="cd04301">
    <property type="entry name" value="NAT_SF"/>
    <property type="match status" value="1"/>
</dbReference>
<dbReference type="EMBL" id="JOTN01000007">
    <property type="protein sequence ID" value="KEK19451.1"/>
    <property type="molecule type" value="Genomic_DNA"/>
</dbReference>
<dbReference type="InterPro" id="IPR000182">
    <property type="entry name" value="GNAT_dom"/>
</dbReference>
<comment type="caution">
    <text evidence="2">The sequence shown here is derived from an EMBL/GenBank/DDBJ whole genome shotgun (WGS) entry which is preliminary data.</text>
</comment>
<dbReference type="AlphaFoldDB" id="A0A073JYX5"/>
<name>A0A073JYX5_9BACI</name>
<dbReference type="InterPro" id="IPR016181">
    <property type="entry name" value="Acyl_CoA_acyltransferase"/>
</dbReference>
<keyword evidence="2" id="KW-0808">Transferase</keyword>
<dbReference type="OrthoDB" id="8453373at2"/>
<dbReference type="Gene3D" id="3.40.630.90">
    <property type="match status" value="1"/>
</dbReference>
<dbReference type="PROSITE" id="PS51186">
    <property type="entry name" value="GNAT"/>
    <property type="match status" value="1"/>
</dbReference>
<proteinExistence type="predicted"/>
<protein>
    <submittedName>
        <fullName evidence="2">Acetyltransferase</fullName>
    </submittedName>
</protein>
<dbReference type="InterPro" id="IPR052729">
    <property type="entry name" value="Acyl/Acetyltrans_Enzymes"/>
</dbReference>
<dbReference type="SUPFAM" id="SSF55729">
    <property type="entry name" value="Acyl-CoA N-acyltransferases (Nat)"/>
    <property type="match status" value="1"/>
</dbReference>
<dbReference type="PANTHER" id="PTHR47237:SF2">
    <property type="entry name" value="BLL4206 PROTEIN"/>
    <property type="match status" value="1"/>
</dbReference>
<gene>
    <name evidence="2" type="ORF">BAMA_21905</name>
</gene>